<gene>
    <name evidence="2" type="ORF">GUITHDRAFT_148778</name>
</gene>
<feature type="compositionally biased region" description="Acidic residues" evidence="1">
    <location>
        <begin position="314"/>
        <end position="327"/>
    </location>
</feature>
<accession>L1I8H3</accession>
<feature type="region of interest" description="Disordered" evidence="1">
    <location>
        <begin position="308"/>
        <end position="327"/>
    </location>
</feature>
<evidence type="ECO:0000313" key="2">
    <source>
        <dbReference type="EMBL" id="EKX32194.1"/>
    </source>
</evidence>
<evidence type="ECO:0000313" key="3">
    <source>
        <dbReference type="EnsemblProtists" id="EKX32194"/>
    </source>
</evidence>
<reference evidence="3" key="3">
    <citation type="submission" date="2016-03" db="UniProtKB">
        <authorList>
            <consortium name="EnsemblProtists"/>
        </authorList>
    </citation>
    <scope>IDENTIFICATION</scope>
</reference>
<evidence type="ECO:0000313" key="4">
    <source>
        <dbReference type="Proteomes" id="UP000011087"/>
    </source>
</evidence>
<proteinExistence type="predicted"/>
<dbReference type="AlphaFoldDB" id="L1I8H3"/>
<name>L1I8H3_GUITC</name>
<dbReference type="RefSeq" id="XP_005819174.1">
    <property type="nucleotide sequence ID" value="XM_005819117.1"/>
</dbReference>
<reference evidence="4" key="2">
    <citation type="submission" date="2012-11" db="EMBL/GenBank/DDBJ databases">
        <authorList>
            <person name="Kuo A."/>
            <person name="Curtis B.A."/>
            <person name="Tanifuji G."/>
            <person name="Burki F."/>
            <person name="Gruber A."/>
            <person name="Irimia M."/>
            <person name="Maruyama S."/>
            <person name="Arias M.C."/>
            <person name="Ball S.G."/>
            <person name="Gile G.H."/>
            <person name="Hirakawa Y."/>
            <person name="Hopkins J.F."/>
            <person name="Rensing S.A."/>
            <person name="Schmutz J."/>
            <person name="Symeonidi A."/>
            <person name="Elias M."/>
            <person name="Eveleigh R.J."/>
            <person name="Herman E.K."/>
            <person name="Klute M.J."/>
            <person name="Nakayama T."/>
            <person name="Obornik M."/>
            <person name="Reyes-Prieto A."/>
            <person name="Armbrust E.V."/>
            <person name="Aves S.J."/>
            <person name="Beiko R.G."/>
            <person name="Coutinho P."/>
            <person name="Dacks J.B."/>
            <person name="Durnford D.G."/>
            <person name="Fast N.M."/>
            <person name="Green B.R."/>
            <person name="Grisdale C."/>
            <person name="Hempe F."/>
            <person name="Henrissat B."/>
            <person name="Hoppner M.P."/>
            <person name="Ishida K.-I."/>
            <person name="Kim E."/>
            <person name="Koreny L."/>
            <person name="Kroth P.G."/>
            <person name="Liu Y."/>
            <person name="Malik S.-B."/>
            <person name="Maier U.G."/>
            <person name="McRose D."/>
            <person name="Mock T."/>
            <person name="Neilson J.A."/>
            <person name="Onodera N.T."/>
            <person name="Poole A.M."/>
            <person name="Pritham E.J."/>
            <person name="Richards T.A."/>
            <person name="Rocap G."/>
            <person name="Roy S.W."/>
            <person name="Sarai C."/>
            <person name="Schaack S."/>
            <person name="Shirato S."/>
            <person name="Slamovits C.H."/>
            <person name="Spencer D.F."/>
            <person name="Suzuki S."/>
            <person name="Worden A.Z."/>
            <person name="Zauner S."/>
            <person name="Barry K."/>
            <person name="Bell C."/>
            <person name="Bharti A.K."/>
            <person name="Crow J.A."/>
            <person name="Grimwood J."/>
            <person name="Kramer R."/>
            <person name="Lindquist E."/>
            <person name="Lucas S."/>
            <person name="Salamov A."/>
            <person name="McFadden G.I."/>
            <person name="Lane C.E."/>
            <person name="Keeling P.J."/>
            <person name="Gray M.W."/>
            <person name="Grigoriev I.V."/>
            <person name="Archibald J.M."/>
        </authorList>
    </citation>
    <scope>NUCLEOTIDE SEQUENCE</scope>
    <source>
        <strain evidence="4">CCMP2712</strain>
    </source>
</reference>
<dbReference type="EMBL" id="JH993205">
    <property type="protein sequence ID" value="EKX32194.1"/>
    <property type="molecule type" value="Genomic_DNA"/>
</dbReference>
<organism evidence="2">
    <name type="scientific">Guillardia theta (strain CCMP2712)</name>
    <name type="common">Cryptophyte</name>
    <dbReference type="NCBI Taxonomy" id="905079"/>
    <lineage>
        <taxon>Eukaryota</taxon>
        <taxon>Cryptophyceae</taxon>
        <taxon>Pyrenomonadales</taxon>
        <taxon>Geminigeraceae</taxon>
        <taxon>Guillardia</taxon>
    </lineage>
</organism>
<dbReference type="HOGENOM" id="CLU_453791_0_0_1"/>
<protein>
    <submittedName>
        <fullName evidence="2 3">Uncharacterized protein</fullName>
    </submittedName>
</protein>
<reference evidence="2 4" key="1">
    <citation type="journal article" date="2012" name="Nature">
        <title>Algal genomes reveal evolutionary mosaicism and the fate of nucleomorphs.</title>
        <authorList>
            <consortium name="DOE Joint Genome Institute"/>
            <person name="Curtis B.A."/>
            <person name="Tanifuji G."/>
            <person name="Burki F."/>
            <person name="Gruber A."/>
            <person name="Irimia M."/>
            <person name="Maruyama S."/>
            <person name="Arias M.C."/>
            <person name="Ball S.G."/>
            <person name="Gile G.H."/>
            <person name="Hirakawa Y."/>
            <person name="Hopkins J.F."/>
            <person name="Kuo A."/>
            <person name="Rensing S.A."/>
            <person name="Schmutz J."/>
            <person name="Symeonidi A."/>
            <person name="Elias M."/>
            <person name="Eveleigh R.J."/>
            <person name="Herman E.K."/>
            <person name="Klute M.J."/>
            <person name="Nakayama T."/>
            <person name="Obornik M."/>
            <person name="Reyes-Prieto A."/>
            <person name="Armbrust E.V."/>
            <person name="Aves S.J."/>
            <person name="Beiko R.G."/>
            <person name="Coutinho P."/>
            <person name="Dacks J.B."/>
            <person name="Durnford D.G."/>
            <person name="Fast N.M."/>
            <person name="Green B.R."/>
            <person name="Grisdale C.J."/>
            <person name="Hempel F."/>
            <person name="Henrissat B."/>
            <person name="Hoppner M.P."/>
            <person name="Ishida K."/>
            <person name="Kim E."/>
            <person name="Koreny L."/>
            <person name="Kroth P.G."/>
            <person name="Liu Y."/>
            <person name="Malik S.B."/>
            <person name="Maier U.G."/>
            <person name="McRose D."/>
            <person name="Mock T."/>
            <person name="Neilson J.A."/>
            <person name="Onodera N.T."/>
            <person name="Poole A.M."/>
            <person name="Pritham E.J."/>
            <person name="Richards T.A."/>
            <person name="Rocap G."/>
            <person name="Roy S.W."/>
            <person name="Sarai C."/>
            <person name="Schaack S."/>
            <person name="Shirato S."/>
            <person name="Slamovits C.H."/>
            <person name="Spencer D.F."/>
            <person name="Suzuki S."/>
            <person name="Worden A.Z."/>
            <person name="Zauner S."/>
            <person name="Barry K."/>
            <person name="Bell C."/>
            <person name="Bharti A.K."/>
            <person name="Crow J.A."/>
            <person name="Grimwood J."/>
            <person name="Kramer R."/>
            <person name="Lindquist E."/>
            <person name="Lucas S."/>
            <person name="Salamov A."/>
            <person name="McFadden G.I."/>
            <person name="Lane C.E."/>
            <person name="Keeling P.J."/>
            <person name="Gray M.W."/>
            <person name="Grigoriev I.V."/>
            <person name="Archibald J.M."/>
        </authorList>
    </citation>
    <scope>NUCLEOTIDE SEQUENCE</scope>
    <source>
        <strain evidence="2 4">CCMP2712</strain>
    </source>
</reference>
<dbReference type="GeneID" id="17288923"/>
<dbReference type="Proteomes" id="UP000011087">
    <property type="component" value="Unassembled WGS sequence"/>
</dbReference>
<sequence>MSARMTNLDIMEIHKYMQPRYGTQKRLKRLSNSVILYYEDMIATVFKDIRLDQSPYRNGYLFDYEFMQYGNYKIILVTATEEEFSLRGTKELEDVLGMANSVDMAHWCYTLLYGYTHRFRVNVDRVQFVCYEGRRTSVFGFWCMEMNPWHSFSMNAMLPCLVEDIWSMFEKCYNHILRKHLKTIGDRYLFATEGIVCEKLGLHSEFTRMIVEHMVIPSDECYIFDINAFSLDIFIQHSYFALSKDVQFARKALVFLVMTCRLNSKFATLMLNAFKERFHDKLEPIRCDRGIVVKDRDRFDVVVEEVNGTPEVESSSDWETGDDSEEDDMDDIEEIGMEQTLLPQHWDGIVDCMYLIQGMPSNQGEPLKMPFWHFVKVDVREVLALAWVNREVLLLVLLAVNSRLEHGCILTRLDADLIRWVVEMCCMYGVYDRSMALIDTGCCYPYRAPNYRSFGKSRGSICWITCVEDIVRTWVVLQQHGCILRRDVAELDLMIDDRGVVCLPSHVIIINTDDTPVQRVRHLERVLFQIVKMLCLVDDGTTAITLEDEALMRKIDEFFVDYRKRIACKRPCSSHSSLANTLTRPFWHVSKMRYTTLRTRSC</sequence>
<dbReference type="KEGG" id="gtt:GUITHDRAFT_148778"/>
<dbReference type="EnsemblProtists" id="EKX32194">
    <property type="protein sequence ID" value="EKX32194"/>
    <property type="gene ID" value="GUITHDRAFT_148778"/>
</dbReference>
<evidence type="ECO:0000256" key="1">
    <source>
        <dbReference type="SAM" id="MobiDB-lite"/>
    </source>
</evidence>
<dbReference type="PaxDb" id="55529-EKX32194"/>
<keyword evidence="4" id="KW-1185">Reference proteome</keyword>